<evidence type="ECO:0000259" key="1">
    <source>
        <dbReference type="Pfam" id="PF00501"/>
    </source>
</evidence>
<proteinExistence type="predicted"/>
<name>A0A8J4EKP8_9ACTN</name>
<dbReference type="Proteomes" id="UP000614996">
    <property type="component" value="Unassembled WGS sequence"/>
</dbReference>
<gene>
    <name evidence="2" type="ORF">NUM_23370</name>
</gene>
<dbReference type="RefSeq" id="WP_207124836.1">
    <property type="nucleotide sequence ID" value="NZ_BOPO01000037.1"/>
</dbReference>
<dbReference type="PANTHER" id="PTHR43845">
    <property type="entry name" value="BLR5969 PROTEIN"/>
    <property type="match status" value="1"/>
</dbReference>
<dbReference type="AlphaFoldDB" id="A0A8J4EKP8"/>
<dbReference type="PANTHER" id="PTHR43845:SF1">
    <property type="entry name" value="BLR5969 PROTEIN"/>
    <property type="match status" value="1"/>
</dbReference>
<reference evidence="3" key="1">
    <citation type="journal article" date="2021" name="Int. J. Syst. Evol. Microbiol.">
        <title>Actinocatenispora comari sp. nov., an endophytic actinomycete isolated from aerial parts of Comarum salesowianum.</title>
        <authorList>
            <person name="Oyunbileg N."/>
            <person name="Iizaka Y."/>
            <person name="Hamada M."/>
            <person name="Davaapurev B.O."/>
            <person name="Fukumoto A."/>
            <person name="Tsetseg B."/>
            <person name="Kato F."/>
            <person name="Tamura T."/>
            <person name="Batkhuu J."/>
            <person name="Anzai Y."/>
        </authorList>
    </citation>
    <scope>NUCLEOTIDE SEQUENCE [LARGE SCALE GENOMIC DNA]</scope>
    <source>
        <strain evidence="3">NUM-2625</strain>
    </source>
</reference>
<sequence>MFDTALRQLRQGLAIATGRRIRPGDVAALVQHIRRTHAEFGRLDHDRVMEAMGRVTDPDVRAAADARHWRRSVTTAYRHTVYYRRLFDRLGIRPDELSLARRTELPLTTKASLRALPEAFVSDRSEPVLQAFTTGSTGTPTSCWFSAYELDLAAAYSAMYWLMTAGLGPADVLQVCVSSRAALAVSTTLRAIGMVGAGYVQTGVIDPAETLARLTTPVHLPGKKPRVSALTINPSQLAALVGQAERDGYRPHDFGLELIGCGGEVLSTALAERAERTFGARVQDTYGMTEAFPISGQNCSAGHLHFGAEQGLIEVLDPVTAEPAAPGAVGQLVVTPYPPFRETTLLLRYATGDLVRVLTETPSCEMAGQPATSPLLGKAEFSPTVRDLRLYQRDVLELLERQPAVPLPVRYQVAAAADGFDLHVLGPEDDPALVARLETHAAEHDLPIRKIVLHDDPAALARPQFVRALLRETVATRNEETGTWMLR</sequence>
<dbReference type="Pfam" id="PF00501">
    <property type="entry name" value="AMP-binding"/>
    <property type="match status" value="1"/>
</dbReference>
<evidence type="ECO:0000313" key="2">
    <source>
        <dbReference type="EMBL" id="GIL27083.1"/>
    </source>
</evidence>
<evidence type="ECO:0000313" key="3">
    <source>
        <dbReference type="Proteomes" id="UP000614996"/>
    </source>
</evidence>
<feature type="domain" description="AMP-dependent synthetase/ligase" evidence="1">
    <location>
        <begin position="119"/>
        <end position="334"/>
    </location>
</feature>
<organism evidence="2 3">
    <name type="scientific">Actinocatenispora comari</name>
    <dbReference type="NCBI Taxonomy" id="2807577"/>
    <lineage>
        <taxon>Bacteria</taxon>
        <taxon>Bacillati</taxon>
        <taxon>Actinomycetota</taxon>
        <taxon>Actinomycetes</taxon>
        <taxon>Micromonosporales</taxon>
        <taxon>Micromonosporaceae</taxon>
        <taxon>Actinocatenispora</taxon>
    </lineage>
</organism>
<dbReference type="InterPro" id="IPR000873">
    <property type="entry name" value="AMP-dep_synth/lig_dom"/>
</dbReference>
<dbReference type="Gene3D" id="3.40.50.12780">
    <property type="entry name" value="N-terminal domain of ligase-like"/>
    <property type="match status" value="1"/>
</dbReference>
<dbReference type="SUPFAM" id="SSF56801">
    <property type="entry name" value="Acetyl-CoA synthetase-like"/>
    <property type="match status" value="1"/>
</dbReference>
<dbReference type="EMBL" id="BOPO01000037">
    <property type="protein sequence ID" value="GIL27083.1"/>
    <property type="molecule type" value="Genomic_DNA"/>
</dbReference>
<dbReference type="InterPro" id="IPR042099">
    <property type="entry name" value="ANL_N_sf"/>
</dbReference>
<comment type="caution">
    <text evidence="2">The sequence shown here is derived from an EMBL/GenBank/DDBJ whole genome shotgun (WGS) entry which is preliminary data.</text>
</comment>
<accession>A0A8J4EKP8</accession>
<protein>
    <recommendedName>
        <fullName evidence="1">AMP-dependent synthetase/ligase domain-containing protein</fullName>
    </recommendedName>
</protein>
<keyword evidence="3" id="KW-1185">Reference proteome</keyword>